<evidence type="ECO:0000256" key="2">
    <source>
        <dbReference type="ARBA" id="ARBA00010701"/>
    </source>
</evidence>
<evidence type="ECO:0000256" key="6">
    <source>
        <dbReference type="ARBA" id="ARBA00023136"/>
    </source>
</evidence>
<proteinExistence type="inferred from homology"/>
<organism evidence="11 12">
    <name type="scientific">Forsythia ovata</name>
    <dbReference type="NCBI Taxonomy" id="205694"/>
    <lineage>
        <taxon>Eukaryota</taxon>
        <taxon>Viridiplantae</taxon>
        <taxon>Streptophyta</taxon>
        <taxon>Embryophyta</taxon>
        <taxon>Tracheophyta</taxon>
        <taxon>Spermatophyta</taxon>
        <taxon>Magnoliopsida</taxon>
        <taxon>eudicotyledons</taxon>
        <taxon>Gunneridae</taxon>
        <taxon>Pentapetalae</taxon>
        <taxon>asterids</taxon>
        <taxon>lamiids</taxon>
        <taxon>Lamiales</taxon>
        <taxon>Oleaceae</taxon>
        <taxon>Forsythieae</taxon>
        <taxon>Forsythia</taxon>
    </lineage>
</organism>
<dbReference type="GO" id="GO:0046027">
    <property type="term" value="F:phospholipid:diacylglycerol acyltransferase activity"/>
    <property type="evidence" value="ECO:0007669"/>
    <property type="project" value="UniProtKB-EC"/>
</dbReference>
<dbReference type="SUPFAM" id="SSF53474">
    <property type="entry name" value="alpha/beta-Hydrolases"/>
    <property type="match status" value="1"/>
</dbReference>
<keyword evidence="12" id="KW-1185">Reference proteome</keyword>
<dbReference type="EMBL" id="JBFOLJ010000009">
    <property type="protein sequence ID" value="KAL2507466.1"/>
    <property type="molecule type" value="Genomic_DNA"/>
</dbReference>
<evidence type="ECO:0000256" key="9">
    <source>
        <dbReference type="ARBA" id="ARBA00066405"/>
    </source>
</evidence>
<evidence type="ECO:0000256" key="4">
    <source>
        <dbReference type="ARBA" id="ARBA00022692"/>
    </source>
</evidence>
<dbReference type="InterPro" id="IPR029058">
    <property type="entry name" value="AB_hydrolase_fold"/>
</dbReference>
<comment type="similarity">
    <text evidence="2">Belongs to the AB hydrolase superfamily. Lipase family.</text>
</comment>
<keyword evidence="4 10" id="KW-0812">Transmembrane</keyword>
<sequence>MGSILRFRKLCFLEPVKCSDLSEKKASIKFDDEKKSFEIPKIENKDKGLLEEKKRKKRPNKEWRCIDSCCWVIGYICTIWWLLLFLFHCLPANLPGLKVPEPPGTRLQREGLTALHPVVMVPGIVTGGLELWEGRPCSEGLFRRRLWGGSFTEIFRRPMCWLEHLSLDNETGLDPPGIRVRAVPGLVAADYFAPGYFVWAILIENLARIGYEGKNMYMAAYDWRLSFQNTEFRDQTLSRLKSKIELMYVTNGNKKVVVVPHSMGVIYFLHFLKWVEAPPPMGGGGDPGWCAKHIKAIMNIGPAFLGVPKAVGNILSAESKDVAFIRAMAPGLLDSEILGLQTLQHVMRVSRTWDSVISLIPKGGETIWGNLDWSPEEHQVCDSAKKKYQQAFDNNGNNSDSRTRFQIQEPTKYGRIISFGKLVSDLPSSQLPTLDSKKQEFMRNHSTSNSNAACRGVWTEYDEMSRENIRRIAENKAYTMKSLLDLLRVIAPKMMKRAEAHFSHGIAENLDDPKYNHYKYWSNPLETKLPDAPDMEIYCLYGVGIPTERSYVYKQSPSVRCNSIPFQIDSSADGSDNSCLKGGVYFVDGDESVPVLSAGYMCAKGWRGKTRFNPSGISTYTREYKHKAPANFLEGRGSESGAHVDIMGNVALIEDVLRVAAGASGSELGRDRIYSDIMKMSKKINIRL</sequence>
<dbReference type="GO" id="GO:0016020">
    <property type="term" value="C:membrane"/>
    <property type="evidence" value="ECO:0007669"/>
    <property type="project" value="UniProtKB-SubCell"/>
</dbReference>
<dbReference type="GO" id="GO:0019432">
    <property type="term" value="P:triglyceride biosynthetic process"/>
    <property type="evidence" value="ECO:0007669"/>
    <property type="project" value="UniProtKB-ARBA"/>
</dbReference>
<evidence type="ECO:0000256" key="8">
    <source>
        <dbReference type="ARBA" id="ARBA00051335"/>
    </source>
</evidence>
<gene>
    <name evidence="11" type="ORF">Fot_31113</name>
</gene>
<evidence type="ECO:0000313" key="11">
    <source>
        <dbReference type="EMBL" id="KAL2507466.1"/>
    </source>
</evidence>
<reference evidence="12" key="1">
    <citation type="submission" date="2024-07" db="EMBL/GenBank/DDBJ databases">
        <title>Two chromosome-level genome assemblies of Korean endemic species Abeliophyllum distichum and Forsythia ovata (Oleaceae).</title>
        <authorList>
            <person name="Jang H."/>
        </authorList>
    </citation>
    <scope>NUCLEOTIDE SEQUENCE [LARGE SCALE GENOMIC DNA]</scope>
</reference>
<evidence type="ECO:0000256" key="3">
    <source>
        <dbReference type="ARBA" id="ARBA00022679"/>
    </source>
</evidence>
<dbReference type="Pfam" id="PF02450">
    <property type="entry name" value="LCAT"/>
    <property type="match status" value="2"/>
</dbReference>
<dbReference type="FunFam" id="3.40.50.1820:FF:000160">
    <property type="entry name" value="Phospholipid:diacylglycerol acyltransferase 1"/>
    <property type="match status" value="1"/>
</dbReference>
<comment type="subcellular location">
    <subcellularLocation>
        <location evidence="1">Membrane</location>
        <topology evidence="1">Single-pass membrane protein</topology>
    </subcellularLocation>
</comment>
<name>A0ABD1T415_9LAMI</name>
<dbReference type="AlphaFoldDB" id="A0ABD1T415"/>
<protein>
    <recommendedName>
        <fullName evidence="9">phospholipid:diacylglycerol acyltransferase</fullName>
        <ecNumber evidence="9">2.3.1.158</ecNumber>
    </recommendedName>
</protein>
<dbReference type="Gene3D" id="3.40.50.1820">
    <property type="entry name" value="alpha/beta hydrolase"/>
    <property type="match status" value="1"/>
</dbReference>
<evidence type="ECO:0000256" key="5">
    <source>
        <dbReference type="ARBA" id="ARBA00022989"/>
    </source>
</evidence>
<keyword evidence="7 11" id="KW-0012">Acyltransferase</keyword>
<dbReference type="InterPro" id="IPR003386">
    <property type="entry name" value="LACT/PDAT_acylTrfase"/>
</dbReference>
<evidence type="ECO:0000313" key="12">
    <source>
        <dbReference type="Proteomes" id="UP001604277"/>
    </source>
</evidence>
<accession>A0ABD1T415</accession>
<evidence type="ECO:0000256" key="10">
    <source>
        <dbReference type="SAM" id="Phobius"/>
    </source>
</evidence>
<keyword evidence="5 10" id="KW-1133">Transmembrane helix</keyword>
<feature type="transmembrane region" description="Helical" evidence="10">
    <location>
        <begin position="65"/>
        <end position="87"/>
    </location>
</feature>
<dbReference type="Proteomes" id="UP001604277">
    <property type="component" value="Unassembled WGS sequence"/>
</dbReference>
<evidence type="ECO:0000256" key="7">
    <source>
        <dbReference type="ARBA" id="ARBA00023315"/>
    </source>
</evidence>
<comment type="caution">
    <text evidence="11">The sequence shown here is derived from an EMBL/GenBank/DDBJ whole genome shotgun (WGS) entry which is preliminary data.</text>
</comment>
<keyword evidence="6 10" id="KW-0472">Membrane</keyword>
<comment type="catalytic activity">
    <reaction evidence="8">
        <text>a glycerophospholipid + a 1,2-diacyl-sn-glycerol = a monoacylglycerophospholipid + a triacyl-sn-glycerol</text>
        <dbReference type="Rhea" id="RHEA:14057"/>
        <dbReference type="ChEBI" id="CHEBI:17815"/>
        <dbReference type="ChEBI" id="CHEBI:64615"/>
        <dbReference type="ChEBI" id="CHEBI:136912"/>
        <dbReference type="ChEBI" id="CHEBI:136913"/>
        <dbReference type="EC" id="2.3.1.158"/>
    </reaction>
</comment>
<evidence type="ECO:0000256" key="1">
    <source>
        <dbReference type="ARBA" id="ARBA00004167"/>
    </source>
</evidence>
<dbReference type="PANTHER" id="PTHR11440">
    <property type="entry name" value="LECITHIN-CHOLESTEROL ACYLTRANSFERASE-RELATED"/>
    <property type="match status" value="1"/>
</dbReference>
<dbReference type="EC" id="2.3.1.158" evidence="9"/>
<keyword evidence="3" id="KW-0808">Transferase</keyword>